<dbReference type="GeneID" id="20214635"/>
<dbReference type="Proteomes" id="UP000015101">
    <property type="component" value="Unassembled WGS sequence"/>
</dbReference>
<reference evidence="3 5" key="2">
    <citation type="journal article" date="2013" name="Nature">
        <title>Insights into bilaterian evolution from three spiralian genomes.</title>
        <authorList>
            <person name="Simakov O."/>
            <person name="Marletaz F."/>
            <person name="Cho S.J."/>
            <person name="Edsinger-Gonzales E."/>
            <person name="Havlak P."/>
            <person name="Hellsten U."/>
            <person name="Kuo D.H."/>
            <person name="Larsson T."/>
            <person name="Lv J."/>
            <person name="Arendt D."/>
            <person name="Savage R."/>
            <person name="Osoegawa K."/>
            <person name="de Jong P."/>
            <person name="Grimwood J."/>
            <person name="Chapman J.A."/>
            <person name="Shapiro H."/>
            <person name="Aerts A."/>
            <person name="Otillar R.P."/>
            <person name="Terry A.Y."/>
            <person name="Boore J.L."/>
            <person name="Grigoriev I.V."/>
            <person name="Lindberg D.R."/>
            <person name="Seaver E.C."/>
            <person name="Weisblat D.A."/>
            <person name="Putnam N.H."/>
            <person name="Rokhsar D.S."/>
        </authorList>
    </citation>
    <scope>NUCLEOTIDE SEQUENCE</scope>
</reference>
<dbReference type="Pfam" id="PF13499">
    <property type="entry name" value="EF-hand_7"/>
    <property type="match status" value="1"/>
</dbReference>
<evidence type="ECO:0000313" key="5">
    <source>
        <dbReference type="Proteomes" id="UP000015101"/>
    </source>
</evidence>
<dbReference type="STRING" id="6412.T1G0N7"/>
<keyword evidence="1" id="KW-0677">Repeat</keyword>
<dbReference type="FunFam" id="1.10.238.10:FF:000003">
    <property type="entry name" value="Calmodulin A"/>
    <property type="match status" value="1"/>
</dbReference>
<dbReference type="CDD" id="cd00051">
    <property type="entry name" value="EFh"/>
    <property type="match status" value="1"/>
</dbReference>
<dbReference type="GO" id="GO:0016460">
    <property type="term" value="C:myosin II complex"/>
    <property type="evidence" value="ECO:0000318"/>
    <property type="project" value="GO_Central"/>
</dbReference>
<organism evidence="4 5">
    <name type="scientific">Helobdella robusta</name>
    <name type="common">Californian leech</name>
    <dbReference type="NCBI Taxonomy" id="6412"/>
    <lineage>
        <taxon>Eukaryota</taxon>
        <taxon>Metazoa</taxon>
        <taxon>Spiralia</taxon>
        <taxon>Lophotrochozoa</taxon>
        <taxon>Annelida</taxon>
        <taxon>Clitellata</taxon>
        <taxon>Hirudinea</taxon>
        <taxon>Rhynchobdellida</taxon>
        <taxon>Glossiphoniidae</taxon>
        <taxon>Helobdella</taxon>
    </lineage>
</organism>
<dbReference type="KEGG" id="hro:HELRODRAFT_71575"/>
<evidence type="ECO:0000256" key="1">
    <source>
        <dbReference type="ARBA" id="ARBA00022737"/>
    </source>
</evidence>
<dbReference type="eggNOG" id="KOG0027">
    <property type="taxonomic scope" value="Eukaryota"/>
</dbReference>
<reference evidence="5" key="1">
    <citation type="submission" date="2012-12" db="EMBL/GenBank/DDBJ databases">
        <authorList>
            <person name="Hellsten U."/>
            <person name="Grimwood J."/>
            <person name="Chapman J.A."/>
            <person name="Shapiro H."/>
            <person name="Aerts A."/>
            <person name="Otillar R.P."/>
            <person name="Terry A.Y."/>
            <person name="Boore J.L."/>
            <person name="Simakov O."/>
            <person name="Marletaz F."/>
            <person name="Cho S.-J."/>
            <person name="Edsinger-Gonzales E."/>
            <person name="Havlak P."/>
            <person name="Kuo D.-H."/>
            <person name="Larsson T."/>
            <person name="Lv J."/>
            <person name="Arendt D."/>
            <person name="Savage R."/>
            <person name="Osoegawa K."/>
            <person name="de Jong P."/>
            <person name="Lindberg D.R."/>
            <person name="Seaver E.C."/>
            <person name="Weisblat D.A."/>
            <person name="Putnam N.H."/>
            <person name="Grigoriev I.V."/>
            <person name="Rokhsar D.S."/>
        </authorList>
    </citation>
    <scope>NUCLEOTIDE SEQUENCE</scope>
</reference>
<dbReference type="InterPro" id="IPR002048">
    <property type="entry name" value="EF_hand_dom"/>
</dbReference>
<protein>
    <recommendedName>
        <fullName evidence="2">EF-hand domain-containing protein</fullName>
    </recommendedName>
</protein>
<dbReference type="GO" id="GO:0005509">
    <property type="term" value="F:calcium ion binding"/>
    <property type="evidence" value="ECO:0007669"/>
    <property type="project" value="InterPro"/>
</dbReference>
<dbReference type="PROSITE" id="PS50222">
    <property type="entry name" value="EF_HAND_2"/>
    <property type="match status" value="1"/>
</dbReference>
<dbReference type="RefSeq" id="XP_009010133.1">
    <property type="nucleotide sequence ID" value="XM_009011885.1"/>
</dbReference>
<gene>
    <name evidence="4" type="primary">20214635</name>
    <name evidence="3" type="ORF">HELRODRAFT_71575</name>
</gene>
<evidence type="ECO:0000313" key="3">
    <source>
        <dbReference type="EMBL" id="ESO11645.1"/>
    </source>
</evidence>
<dbReference type="OrthoDB" id="435273at2759"/>
<dbReference type="AlphaFoldDB" id="T1G0N7"/>
<dbReference type="OMA" id="HCEQFAK"/>
<evidence type="ECO:0000259" key="2">
    <source>
        <dbReference type="PROSITE" id="PS50222"/>
    </source>
</evidence>
<proteinExistence type="predicted"/>
<feature type="domain" description="EF-hand" evidence="2">
    <location>
        <begin position="67"/>
        <end position="102"/>
    </location>
</feature>
<reference evidence="4" key="3">
    <citation type="submission" date="2015-06" db="UniProtKB">
        <authorList>
            <consortium name="EnsemblMetazoa"/>
        </authorList>
    </citation>
    <scope>IDENTIFICATION</scope>
</reference>
<dbReference type="InParanoid" id="T1G0N7"/>
<dbReference type="EMBL" id="KB095812">
    <property type="protein sequence ID" value="ESO11645.1"/>
    <property type="molecule type" value="Genomic_DNA"/>
</dbReference>
<keyword evidence="5" id="KW-1185">Reference proteome</keyword>
<dbReference type="EnsemblMetazoa" id="HelroT71575">
    <property type="protein sequence ID" value="HelroP71575"/>
    <property type="gene ID" value="HelroG71575"/>
</dbReference>
<evidence type="ECO:0000313" key="4">
    <source>
        <dbReference type="EnsemblMetazoa" id="HelroP71575"/>
    </source>
</evidence>
<dbReference type="HOGENOM" id="CLU_061288_2_0_1"/>
<dbReference type="CTD" id="20214635"/>
<dbReference type="EMBL" id="AMQM01002496">
    <property type="status" value="NOT_ANNOTATED_CDS"/>
    <property type="molecule type" value="Genomic_DNA"/>
</dbReference>
<dbReference type="InterPro" id="IPR050230">
    <property type="entry name" value="CALM/Myosin/TropC-like"/>
</dbReference>
<dbReference type="SUPFAM" id="SSF47473">
    <property type="entry name" value="EF-hand"/>
    <property type="match status" value="1"/>
</dbReference>
<dbReference type="PANTHER" id="PTHR23048:SF0">
    <property type="entry name" value="CALMODULIN LIKE 3"/>
    <property type="match status" value="1"/>
</dbReference>
<sequence>EFRDCFSLFAKEKFITSREQLTKIMRSLAFSPTMFEVDRYFGEHSRDNRIDFATFISILEKQLKVEKCQKDIIEAFQAHDKDGTGFVPASELRHILTQFGDKLTPQEVDKLFRDAGVQGAQVKYENVINCLLTPIQE</sequence>
<dbReference type="Gene3D" id="1.10.238.10">
    <property type="entry name" value="EF-hand"/>
    <property type="match status" value="2"/>
</dbReference>
<name>T1G0N7_HELRO</name>
<dbReference type="PANTHER" id="PTHR23048">
    <property type="entry name" value="MYOSIN LIGHT CHAIN 1, 3"/>
    <property type="match status" value="1"/>
</dbReference>
<dbReference type="FunCoup" id="T1G0N7">
    <property type="interactions" value="5"/>
</dbReference>
<dbReference type="InterPro" id="IPR011992">
    <property type="entry name" value="EF-hand-dom_pair"/>
</dbReference>
<accession>T1G0N7</accession>